<feature type="coiled-coil region" evidence="1">
    <location>
        <begin position="528"/>
        <end position="644"/>
    </location>
</feature>
<name>A0AAD6SZW1_9AGAR</name>
<dbReference type="AlphaFoldDB" id="A0AAD6SZW1"/>
<feature type="region of interest" description="Disordered" evidence="2">
    <location>
        <begin position="714"/>
        <end position="785"/>
    </location>
</feature>
<feature type="compositionally biased region" description="Acidic residues" evidence="2">
    <location>
        <begin position="739"/>
        <end position="762"/>
    </location>
</feature>
<feature type="coiled-coil region" evidence="1">
    <location>
        <begin position="380"/>
        <end position="499"/>
    </location>
</feature>
<keyword evidence="4" id="KW-1185">Reference proteome</keyword>
<feature type="coiled-coil region" evidence="1">
    <location>
        <begin position="92"/>
        <end position="119"/>
    </location>
</feature>
<organism evidence="3 4">
    <name type="scientific">Mycena alexandri</name>
    <dbReference type="NCBI Taxonomy" id="1745969"/>
    <lineage>
        <taxon>Eukaryota</taxon>
        <taxon>Fungi</taxon>
        <taxon>Dikarya</taxon>
        <taxon>Basidiomycota</taxon>
        <taxon>Agaricomycotina</taxon>
        <taxon>Agaricomycetes</taxon>
        <taxon>Agaricomycetidae</taxon>
        <taxon>Agaricales</taxon>
        <taxon>Marasmiineae</taxon>
        <taxon>Mycenaceae</taxon>
        <taxon>Mycena</taxon>
    </lineage>
</organism>
<proteinExistence type="predicted"/>
<gene>
    <name evidence="3" type="ORF">C8F04DRAFT_1093744</name>
</gene>
<evidence type="ECO:0000256" key="2">
    <source>
        <dbReference type="SAM" id="MobiDB-lite"/>
    </source>
</evidence>
<dbReference type="EMBL" id="JARJCM010000040">
    <property type="protein sequence ID" value="KAJ7036885.1"/>
    <property type="molecule type" value="Genomic_DNA"/>
</dbReference>
<evidence type="ECO:0000313" key="4">
    <source>
        <dbReference type="Proteomes" id="UP001218188"/>
    </source>
</evidence>
<comment type="caution">
    <text evidence="3">The sequence shown here is derived from an EMBL/GenBank/DDBJ whole genome shotgun (WGS) entry which is preliminary data.</text>
</comment>
<evidence type="ECO:0000313" key="3">
    <source>
        <dbReference type="EMBL" id="KAJ7036885.1"/>
    </source>
</evidence>
<evidence type="ECO:0000256" key="1">
    <source>
        <dbReference type="SAM" id="Coils"/>
    </source>
</evidence>
<reference evidence="3" key="1">
    <citation type="submission" date="2023-03" db="EMBL/GenBank/DDBJ databases">
        <title>Massive genome expansion in bonnet fungi (Mycena s.s.) driven by repeated elements and novel gene families across ecological guilds.</title>
        <authorList>
            <consortium name="Lawrence Berkeley National Laboratory"/>
            <person name="Harder C.B."/>
            <person name="Miyauchi S."/>
            <person name="Viragh M."/>
            <person name="Kuo A."/>
            <person name="Thoen E."/>
            <person name="Andreopoulos B."/>
            <person name="Lu D."/>
            <person name="Skrede I."/>
            <person name="Drula E."/>
            <person name="Henrissat B."/>
            <person name="Morin E."/>
            <person name="Kohler A."/>
            <person name="Barry K."/>
            <person name="LaButti K."/>
            <person name="Morin E."/>
            <person name="Salamov A."/>
            <person name="Lipzen A."/>
            <person name="Mereny Z."/>
            <person name="Hegedus B."/>
            <person name="Baldrian P."/>
            <person name="Stursova M."/>
            <person name="Weitz H."/>
            <person name="Taylor A."/>
            <person name="Grigoriev I.V."/>
            <person name="Nagy L.G."/>
            <person name="Martin F."/>
            <person name="Kauserud H."/>
        </authorList>
    </citation>
    <scope>NUCLEOTIDE SEQUENCE</scope>
    <source>
        <strain evidence="3">CBHHK200</strain>
    </source>
</reference>
<feature type="non-terminal residue" evidence="3">
    <location>
        <position position="1"/>
    </location>
</feature>
<protein>
    <submittedName>
        <fullName evidence="3">Uncharacterized protein</fullName>
    </submittedName>
</protein>
<sequence length="868" mass="98706">MQEALPALPELGSVLQTFATAQQQFGDLQHRLQEQADESLRKDEALKATLTELAALRVEYEQEKASGREIRDGLSKRYIDLRTKESAVQAGGNALEQERAALRKKAETFENDRSELQKREAAVDNGLKDLKSQETAFHERAKTFDKRLRELNTKEATVKLQDQDIKARTVITEGLELDLNQRETNITAWHRELVQAQDARDADLWAMDADLRAREARLEGGNGYIQKRMNEFTNRFEIIVQENNTKANALQALLAQTIQEKEELQTDLASQKNACDHLSTAYETLRRELSAVGGHAKSTAWERDQAQTVIESLRKDLSSKTAELAQYENALRDVQQTLNTWNNTYLSKKTEIGQLHAQQAAKVNSTDSNSQLAETITQLRGEIISERERLEKHVRNLQAEIETSNRNRIADQEAPVAKQKQDLAEYDRLHAEYDRLHAEHDRLHAEHDQKVDKVRELKEQLRNAGQAAETCVTNLKATLKGVKLNNSELKQKLLQEQSQVKAKAAAVSRAQEATAGQVQRYCTLESLYNDLQKEHDELQKEYNALQKVPGRAPQSATLQDTRTIETLRIKNATFIQKNRNLTDQYQELEGKNRGLQETVRSLEEAGTSLRSTSSQQLRLSRNAVLRAQQELQSEIEKRKALEDATHICNKENAALRAKIKSYGELFAEHNEQLNVQRGELRDCNDENYDLRAELKSLKEHLQARDALINRVDRSLSPTHELPPHMLYARRRGTGRDADATEPSDDGTEAQNEDSEENEDSDDNISQSGSEQDAESSSESERVSPTEERALYNKFMKQRLSPKGHPAFETLQPIQKIGASPLSIIRHDLPRKRRNLHCPKRSLWCGAAGRHALVFAPTRELGFRFRLGL</sequence>
<keyword evidence="1" id="KW-0175">Coiled coil</keyword>
<accession>A0AAD6SZW1</accession>
<feature type="coiled-coil region" evidence="1">
    <location>
        <begin position="247"/>
        <end position="344"/>
    </location>
</feature>
<dbReference type="Proteomes" id="UP001218188">
    <property type="component" value="Unassembled WGS sequence"/>
</dbReference>